<organism evidence="1 2">
    <name type="scientific">Thermobaculum terrenum (strain ATCC BAA-798 / CCMEE 7001 / YNP1)</name>
    <dbReference type="NCBI Taxonomy" id="525904"/>
    <lineage>
        <taxon>Bacteria</taxon>
        <taxon>Bacillati</taxon>
        <taxon>Chloroflexota</taxon>
        <taxon>Chloroflexia</taxon>
        <taxon>Candidatus Thermobaculales</taxon>
        <taxon>Candidatus Thermobaculaceae</taxon>
        <taxon>Thermobaculum</taxon>
    </lineage>
</organism>
<accession>D1CF53</accession>
<dbReference type="KEGG" id="ttr:Tter_0642"/>
<dbReference type="RefSeq" id="WP_012874594.1">
    <property type="nucleotide sequence ID" value="NC_013525.1"/>
</dbReference>
<name>D1CF53_THET1</name>
<dbReference type="Proteomes" id="UP000000323">
    <property type="component" value="Chromosome 1"/>
</dbReference>
<sequence>MTPLGIYHCRLQKLLTELEVETGHIRRSREHYLRLLETCKTPHLHEAIVLSWWPHLQQISCRAKDLVVRAKSIARATIDGLKDAGVALSPNDMLVAASRKEDIIRQISALDPESLIANMQDSIDRCDRVGMYLYSLYGYEALQSVETDSSIPEALRADLADVLSQIAAKLQDKLVTTIFNDAEEVLDKAEDLEWEVEKVMALGASDLHRDSREDAGNHTYSSRIIH</sequence>
<dbReference type="AlphaFoldDB" id="D1CF53"/>
<evidence type="ECO:0000313" key="1">
    <source>
        <dbReference type="EMBL" id="ACZ41559.1"/>
    </source>
</evidence>
<keyword evidence="2" id="KW-1185">Reference proteome</keyword>
<proteinExistence type="predicted"/>
<dbReference type="EMBL" id="CP001825">
    <property type="protein sequence ID" value="ACZ41559.1"/>
    <property type="molecule type" value="Genomic_DNA"/>
</dbReference>
<gene>
    <name evidence="1" type="ordered locus">Tter_0642</name>
</gene>
<protein>
    <submittedName>
        <fullName evidence="1">Uncharacterized protein</fullName>
    </submittedName>
</protein>
<dbReference type="HOGENOM" id="CLU_1224275_0_0_0"/>
<reference evidence="2" key="1">
    <citation type="journal article" date="2010" name="Stand. Genomic Sci.">
        <title>Complete genome sequence of 'Thermobaculum terrenum' type strain (YNP1).</title>
        <authorList>
            <person name="Kiss H."/>
            <person name="Cleland D."/>
            <person name="Lapidus A."/>
            <person name="Lucas S."/>
            <person name="Glavina Del Rio T."/>
            <person name="Nolan M."/>
            <person name="Tice H."/>
            <person name="Han C."/>
            <person name="Goodwin L."/>
            <person name="Pitluck S."/>
            <person name="Liolios K."/>
            <person name="Ivanova N."/>
            <person name="Mavromatis K."/>
            <person name="Ovchinnikova G."/>
            <person name="Pati A."/>
            <person name="Chen A."/>
            <person name="Palaniappan K."/>
            <person name="Land M."/>
            <person name="Hauser L."/>
            <person name="Chang Y."/>
            <person name="Jeffries C."/>
            <person name="Lu M."/>
            <person name="Brettin T."/>
            <person name="Detter J."/>
            <person name="Goker M."/>
            <person name="Tindall B."/>
            <person name="Beck B."/>
            <person name="McDermott T."/>
            <person name="Woyke T."/>
            <person name="Bristow J."/>
            <person name="Eisen J."/>
            <person name="Markowitz V."/>
            <person name="Hugenholtz P."/>
            <person name="Kyrpides N."/>
            <person name="Klenk H."/>
            <person name="Cheng J."/>
        </authorList>
    </citation>
    <scope>NUCLEOTIDE SEQUENCE [LARGE SCALE GENOMIC DNA]</scope>
    <source>
        <strain evidence="2">ATCC BAA-798 / YNP1</strain>
    </source>
</reference>
<dbReference type="STRING" id="525904.Tter_0642"/>
<evidence type="ECO:0000313" key="2">
    <source>
        <dbReference type="Proteomes" id="UP000000323"/>
    </source>
</evidence>